<protein>
    <recommendedName>
        <fullName evidence="3">citrate synthase (unknown stereospecificity)</fullName>
        <ecNumber evidence="3">2.3.3.16</ecNumber>
    </recommendedName>
</protein>
<evidence type="ECO:0000256" key="3">
    <source>
        <dbReference type="ARBA" id="ARBA00012972"/>
    </source>
</evidence>
<dbReference type="InterPro" id="IPR016143">
    <property type="entry name" value="Citrate_synth-like_sm_a-sub"/>
</dbReference>
<accession>F5Y9V0</accession>
<dbReference type="GO" id="GO:0005829">
    <property type="term" value="C:cytosol"/>
    <property type="evidence" value="ECO:0007669"/>
    <property type="project" value="TreeGrafter"/>
</dbReference>
<organism evidence="5 6">
    <name type="scientific">Leadbettera azotonutricia (strain ATCC BAA-888 / DSM 13862 / ZAS-9)</name>
    <name type="common">Treponema azotonutricium</name>
    <dbReference type="NCBI Taxonomy" id="545695"/>
    <lineage>
        <taxon>Bacteria</taxon>
        <taxon>Pseudomonadati</taxon>
        <taxon>Spirochaetota</taxon>
        <taxon>Spirochaetia</taxon>
        <taxon>Spirochaetales</taxon>
        <taxon>Breznakiellaceae</taxon>
        <taxon>Leadbettera</taxon>
    </lineage>
</organism>
<dbReference type="eggNOG" id="COG0372">
    <property type="taxonomic scope" value="Bacteria"/>
</dbReference>
<dbReference type="AlphaFoldDB" id="F5Y9V0"/>
<dbReference type="Gene3D" id="1.10.230.10">
    <property type="entry name" value="Cytochrome P450-Terp, domain 2"/>
    <property type="match status" value="1"/>
</dbReference>
<dbReference type="UniPathway" id="UPA00223"/>
<proteinExistence type="inferred from homology"/>
<dbReference type="GO" id="GO:0036440">
    <property type="term" value="F:citrate synthase activity"/>
    <property type="evidence" value="ECO:0007669"/>
    <property type="project" value="UniProtKB-EC"/>
</dbReference>
<keyword evidence="6" id="KW-1185">Reference proteome</keyword>
<dbReference type="STRING" id="545695.TREAZ_3169"/>
<dbReference type="EMBL" id="CP001841">
    <property type="protein sequence ID" value="AEF80164.1"/>
    <property type="molecule type" value="Genomic_DNA"/>
</dbReference>
<dbReference type="CDD" id="cd06113">
    <property type="entry name" value="citrate_synt_like_1_2"/>
    <property type="match status" value="1"/>
</dbReference>
<evidence type="ECO:0000256" key="2">
    <source>
        <dbReference type="ARBA" id="ARBA00010566"/>
    </source>
</evidence>
<dbReference type="Pfam" id="PF00285">
    <property type="entry name" value="Citrate_synt"/>
    <property type="match status" value="1"/>
</dbReference>
<reference evidence="5 6" key="2">
    <citation type="journal article" date="2011" name="ISME J.">
        <title>RNA-seq reveals cooperative metabolic interactions between two termite-gut spirochete species in co-culture.</title>
        <authorList>
            <person name="Rosenthal A.Z."/>
            <person name="Matson E.G."/>
            <person name="Eldar A."/>
            <person name="Leadbetter J.R."/>
        </authorList>
    </citation>
    <scope>NUCLEOTIDE SEQUENCE [LARGE SCALE GENOMIC DNA]</scope>
    <source>
        <strain evidence="6">ATCC BAA-888 / DSM 13862 / ZAS-9</strain>
    </source>
</reference>
<keyword evidence="4" id="KW-0808">Transferase</keyword>
<name>F5Y9V0_LEAAZ</name>
<evidence type="ECO:0000256" key="4">
    <source>
        <dbReference type="ARBA" id="ARBA00022679"/>
    </source>
</evidence>
<dbReference type="InterPro" id="IPR016142">
    <property type="entry name" value="Citrate_synth-like_lrg_a-sub"/>
</dbReference>
<gene>
    <name evidence="5" type="ordered locus">TREAZ_3169</name>
</gene>
<sequence length="446" mass="49755">MSSVRDYVQEISKNDYIDIDLFEKFNVKRGLRNADGTGVLVGLTRIGDVHGYIIDEGEKVPIDGKLFYRGIDVEDIVANAAKEGRFGFEEAVYLLMFGQLPTRKQLEDFTALIGNSRALPKNFAEDSIMKAPSRDVMNKLARSVLTLYSYDEDPENQSPENVLRQCLELIARFPTIVAYSYMAKKHYYDHESLIIHLPEAACSTAEAMLSLIRPDQKFTRLEAEILDLALVLHAEHGGGNNSTFAVHLVSSADTDTFSAITAGIQSLKGFKHGGANIKVMGMMEDIKKNVKNWESEGEVGAYLATILRGEAFDGSGLIYGQGHAVYTKSDPRAKLLRDKAAILAEEKGLLKEFNLYRLIERLTPEVFKKIKSSTKGICTNVDFYSGFVYKMLGIPAELNTSLFAISRVAGWCAHRMEEIISGGRIIRPAYKCVQQRLPYAPLNVRK</sequence>
<dbReference type="InParanoid" id="F5Y9V0"/>
<comment type="pathway">
    <text evidence="1">Carbohydrate metabolism; tricarboxylic acid cycle; isocitrate from oxaloacetate: step 1/2.</text>
</comment>
<dbReference type="PANTHER" id="PTHR11739">
    <property type="entry name" value="CITRATE SYNTHASE"/>
    <property type="match status" value="1"/>
</dbReference>
<dbReference type="KEGG" id="taz:TREAZ_3169"/>
<dbReference type="OrthoDB" id="9800864at2"/>
<dbReference type="GO" id="GO:0006099">
    <property type="term" value="P:tricarboxylic acid cycle"/>
    <property type="evidence" value="ECO:0007669"/>
    <property type="project" value="UniProtKB-UniPathway"/>
</dbReference>
<dbReference type="HOGENOM" id="CLU_025068_2_2_12"/>
<dbReference type="NCBIfam" id="NF010635">
    <property type="entry name" value="PRK14032.1"/>
    <property type="match status" value="1"/>
</dbReference>
<dbReference type="InterPro" id="IPR002020">
    <property type="entry name" value="Citrate_synthase"/>
</dbReference>
<dbReference type="SUPFAM" id="SSF48256">
    <property type="entry name" value="Citrate synthase"/>
    <property type="match status" value="1"/>
</dbReference>
<dbReference type="Gene3D" id="1.10.580.10">
    <property type="entry name" value="Citrate Synthase, domain 1"/>
    <property type="match status" value="1"/>
</dbReference>
<reference evidence="6" key="1">
    <citation type="submission" date="2009-12" db="EMBL/GenBank/DDBJ databases">
        <title>Complete sequence of Treponema azotonutricium strain ZAS-9.</title>
        <authorList>
            <person name="Tetu S.G."/>
            <person name="Matson E."/>
            <person name="Ren Q."/>
            <person name="Seshadri R."/>
            <person name="Elbourne L."/>
            <person name="Hassan K.A."/>
            <person name="Durkin A."/>
            <person name="Radune D."/>
            <person name="Mohamoud Y."/>
            <person name="Shay R."/>
            <person name="Jin S."/>
            <person name="Zhang X."/>
            <person name="Lucey K."/>
            <person name="Ballor N.R."/>
            <person name="Ottesen E."/>
            <person name="Rosenthal R."/>
            <person name="Allen A."/>
            <person name="Leadbetter J.R."/>
            <person name="Paulsen I.T."/>
        </authorList>
    </citation>
    <scope>NUCLEOTIDE SEQUENCE [LARGE SCALE GENOMIC DNA]</scope>
    <source>
        <strain evidence="6">ATCC BAA-888 / DSM 13862 / ZAS-9</strain>
    </source>
</reference>
<dbReference type="PRINTS" id="PR00143">
    <property type="entry name" value="CITRTSNTHASE"/>
</dbReference>
<dbReference type="FunCoup" id="F5Y9V0">
    <property type="interactions" value="345"/>
</dbReference>
<dbReference type="GO" id="GO:0005975">
    <property type="term" value="P:carbohydrate metabolic process"/>
    <property type="evidence" value="ECO:0007669"/>
    <property type="project" value="TreeGrafter"/>
</dbReference>
<dbReference type="RefSeq" id="WP_015712390.1">
    <property type="nucleotide sequence ID" value="NC_015577.1"/>
</dbReference>
<evidence type="ECO:0000256" key="1">
    <source>
        <dbReference type="ARBA" id="ARBA00004751"/>
    </source>
</evidence>
<dbReference type="EC" id="2.3.3.16" evidence="3"/>
<dbReference type="InterPro" id="IPR036969">
    <property type="entry name" value="Citrate_synthase_sf"/>
</dbReference>
<evidence type="ECO:0000313" key="6">
    <source>
        <dbReference type="Proteomes" id="UP000009222"/>
    </source>
</evidence>
<dbReference type="Proteomes" id="UP000009222">
    <property type="component" value="Chromosome"/>
</dbReference>
<evidence type="ECO:0000313" key="5">
    <source>
        <dbReference type="EMBL" id="AEF80164.1"/>
    </source>
</evidence>
<dbReference type="PANTHER" id="PTHR11739:SF4">
    <property type="entry name" value="CITRATE SYNTHASE, PEROXISOMAL"/>
    <property type="match status" value="1"/>
</dbReference>
<comment type="similarity">
    <text evidence="2">Belongs to the citrate synthase family.</text>
</comment>